<keyword evidence="5" id="KW-1185">Reference proteome</keyword>
<dbReference type="Gene3D" id="1.10.443.10">
    <property type="entry name" value="Intergrase catalytic core"/>
    <property type="match status" value="1"/>
</dbReference>
<dbReference type="Pfam" id="PF00589">
    <property type="entry name" value="Phage_integrase"/>
    <property type="match status" value="1"/>
</dbReference>
<evidence type="ECO:0000256" key="1">
    <source>
        <dbReference type="ARBA" id="ARBA00023172"/>
    </source>
</evidence>
<evidence type="ECO:0000259" key="3">
    <source>
        <dbReference type="PROSITE" id="PS51898"/>
    </source>
</evidence>
<evidence type="ECO:0000313" key="4">
    <source>
        <dbReference type="EMBL" id="EMI58129.1"/>
    </source>
</evidence>
<keyword evidence="1" id="KW-0233">DNA recombination</keyword>
<organism evidence="4 5">
    <name type="scientific">Rhodopirellula sallentina SM41</name>
    <dbReference type="NCBI Taxonomy" id="1263870"/>
    <lineage>
        <taxon>Bacteria</taxon>
        <taxon>Pseudomonadati</taxon>
        <taxon>Planctomycetota</taxon>
        <taxon>Planctomycetia</taxon>
        <taxon>Pirellulales</taxon>
        <taxon>Pirellulaceae</taxon>
        <taxon>Rhodopirellula</taxon>
    </lineage>
</organism>
<dbReference type="PROSITE" id="PS51898">
    <property type="entry name" value="TYR_RECOMBINASE"/>
    <property type="match status" value="1"/>
</dbReference>
<name>M5U9Y1_9BACT</name>
<dbReference type="PANTHER" id="PTHR30349:SF64">
    <property type="entry name" value="PROPHAGE INTEGRASE INTD-RELATED"/>
    <property type="match status" value="1"/>
</dbReference>
<dbReference type="PANTHER" id="PTHR30349">
    <property type="entry name" value="PHAGE INTEGRASE-RELATED"/>
    <property type="match status" value="1"/>
</dbReference>
<dbReference type="InterPro" id="IPR011010">
    <property type="entry name" value="DNA_brk_join_enz"/>
</dbReference>
<dbReference type="CDD" id="cd00397">
    <property type="entry name" value="DNA_BRE_C"/>
    <property type="match status" value="1"/>
</dbReference>
<reference evidence="4 5" key="1">
    <citation type="journal article" date="2013" name="Mar. Genomics">
        <title>Expression of sulfatases in Rhodopirellula baltica and the diversity of sulfatases in the genus Rhodopirellula.</title>
        <authorList>
            <person name="Wegner C.E."/>
            <person name="Richter-Heitmann T."/>
            <person name="Klindworth A."/>
            <person name="Klockow C."/>
            <person name="Richter M."/>
            <person name="Achstetter T."/>
            <person name="Glockner F.O."/>
            <person name="Harder J."/>
        </authorList>
    </citation>
    <scope>NUCLEOTIDE SEQUENCE [LARGE SCALE GENOMIC DNA]</scope>
    <source>
        <strain evidence="4 5">SM41</strain>
    </source>
</reference>
<evidence type="ECO:0000313" key="5">
    <source>
        <dbReference type="Proteomes" id="UP000011885"/>
    </source>
</evidence>
<accession>M5U9Y1</accession>
<feature type="region of interest" description="Disordered" evidence="2">
    <location>
        <begin position="451"/>
        <end position="480"/>
    </location>
</feature>
<dbReference type="GO" id="GO:0015074">
    <property type="term" value="P:DNA integration"/>
    <property type="evidence" value="ECO:0007669"/>
    <property type="project" value="InterPro"/>
</dbReference>
<dbReference type="InterPro" id="IPR002104">
    <property type="entry name" value="Integrase_catalytic"/>
</dbReference>
<dbReference type="EMBL" id="ANOH01000039">
    <property type="protein sequence ID" value="EMI58129.1"/>
    <property type="molecule type" value="Genomic_DNA"/>
</dbReference>
<dbReference type="GO" id="GO:0006310">
    <property type="term" value="P:DNA recombination"/>
    <property type="evidence" value="ECO:0007669"/>
    <property type="project" value="UniProtKB-KW"/>
</dbReference>
<protein>
    <submittedName>
        <fullName evidence="4">Integrase-recombinase protein</fullName>
    </submittedName>
</protein>
<proteinExistence type="predicted"/>
<evidence type="ECO:0000256" key="2">
    <source>
        <dbReference type="SAM" id="MobiDB-lite"/>
    </source>
</evidence>
<dbReference type="AlphaFoldDB" id="M5U9Y1"/>
<sequence length="546" mass="60679">MATLFRKTVARPIPANAEVFTKTVDGQATEFARWKVKRNGKTETRTGRIKTTKSGNRRVLMKSPNWIARYRNADGYTVDESTGCTKKENAAEVLRTWTKRAEDIRSGRLSDRDAEITDYQNIRLADHIADYIDDLKARGINAQRVKTSQNYLQDDAAGCRFRWLRDLDAGTLRKWLRKDAGMSAATYNWHAKLWTAFGWWLVGKRLEGKRSSMTGERRIASNPFDGFGLKDESQDRRREARAVTVDELQRLFETARRRPLDDALTIRTGPRKGERGATIRPRRRVKLLKLGHERALIYKTALLTGLRANELRTLTVGDLSFGDVPFLKLVRSNEKNRRGSTIPLKSDLAFDLASWVDGRPAADPVFEVPSGLLRILNRDLVAAGIDKIDELGRRVHIHALRHSTGTHLSAAGVSPRTAQAVMRHSNINLTMNTYTDERLLDQAGAVERLPTIPLGGDDQSGTDEPPTPALDRGTGTADGAKFVPLPVPLKSGNGCQNVANLANGEGCDGATPETKKARDLRAETAFSGSRDDKIRTCDLCTPSAAL</sequence>
<comment type="caution">
    <text evidence="4">The sequence shown here is derived from an EMBL/GenBank/DDBJ whole genome shotgun (WGS) entry which is preliminary data.</text>
</comment>
<dbReference type="Proteomes" id="UP000011885">
    <property type="component" value="Unassembled WGS sequence"/>
</dbReference>
<dbReference type="GO" id="GO:0003677">
    <property type="term" value="F:DNA binding"/>
    <property type="evidence" value="ECO:0007669"/>
    <property type="project" value="InterPro"/>
</dbReference>
<dbReference type="InterPro" id="IPR013762">
    <property type="entry name" value="Integrase-like_cat_sf"/>
</dbReference>
<feature type="domain" description="Tyr recombinase" evidence="3">
    <location>
        <begin position="238"/>
        <end position="447"/>
    </location>
</feature>
<dbReference type="SUPFAM" id="SSF56349">
    <property type="entry name" value="DNA breaking-rejoining enzymes"/>
    <property type="match status" value="1"/>
</dbReference>
<dbReference type="InterPro" id="IPR050090">
    <property type="entry name" value="Tyrosine_recombinase_XerCD"/>
</dbReference>
<gene>
    <name evidence="4" type="ORF">RSSM_00409</name>
</gene>